<dbReference type="Proteomes" id="UP000030766">
    <property type="component" value="Unassembled WGS sequence"/>
</dbReference>
<proteinExistence type="predicted"/>
<dbReference type="EMBL" id="JH717902">
    <property type="protein sequence ID" value="EWZ36516.1"/>
    <property type="molecule type" value="Genomic_DNA"/>
</dbReference>
<dbReference type="HOGENOM" id="CLU_3299408_0_0_1"/>
<sequence>MSDVAGNSGMTPNISDNFSDAKYPQMFSIIGLIRIAIRIT</sequence>
<protein>
    <submittedName>
        <fullName evidence="1">Uncharacterized protein</fullName>
    </submittedName>
</protein>
<evidence type="ECO:0000313" key="1">
    <source>
        <dbReference type="EMBL" id="EWZ36516.1"/>
    </source>
</evidence>
<dbReference type="VEuPathDB" id="FungiDB:FOZG_10510"/>
<organism evidence="1">
    <name type="scientific">Fusarium oxysporum Fo47</name>
    <dbReference type="NCBI Taxonomy" id="660027"/>
    <lineage>
        <taxon>Eukaryota</taxon>
        <taxon>Fungi</taxon>
        <taxon>Dikarya</taxon>
        <taxon>Ascomycota</taxon>
        <taxon>Pezizomycotina</taxon>
        <taxon>Sordariomycetes</taxon>
        <taxon>Hypocreomycetidae</taxon>
        <taxon>Hypocreales</taxon>
        <taxon>Nectriaceae</taxon>
        <taxon>Fusarium</taxon>
        <taxon>Fusarium oxysporum species complex</taxon>
    </lineage>
</organism>
<accession>W9JWR2</accession>
<reference evidence="1" key="2">
    <citation type="submission" date="2012-06" db="EMBL/GenBank/DDBJ databases">
        <title>Annotation of the Genome Sequence of Fusarium oxysporum Fo47.</title>
        <authorList>
            <consortium name="The Broad Institute Genomics Platform"/>
            <person name="Ma L.-J."/>
            <person name="Corby-Kistler H."/>
            <person name="Broz K."/>
            <person name="Gale L.R."/>
            <person name="Jonkers W."/>
            <person name="O'Donnell K."/>
            <person name="Ploetz R."/>
            <person name="Steinberg C."/>
            <person name="Schwartz D.C."/>
            <person name="VanEtten H."/>
            <person name="Zhou S."/>
            <person name="Young S.K."/>
            <person name="Zeng Q."/>
            <person name="Gargeya S."/>
            <person name="Fitzgerald M."/>
            <person name="Abouelleil A."/>
            <person name="Alvarado L."/>
            <person name="Chapman S.B."/>
            <person name="Gainer-Dewar J."/>
            <person name="Goldberg J."/>
            <person name="Griggs A."/>
            <person name="Gujja S."/>
            <person name="Hansen M."/>
            <person name="Howarth C."/>
            <person name="Imamovic A."/>
            <person name="Ireland A."/>
            <person name="Larimer J."/>
            <person name="McCowan C."/>
            <person name="Murphy C."/>
            <person name="Pearson M."/>
            <person name="Poon T.W."/>
            <person name="Priest M."/>
            <person name="Roberts A."/>
            <person name="Saif S."/>
            <person name="Shea T."/>
            <person name="Sykes S."/>
            <person name="Wortman J."/>
            <person name="Nusbaum C."/>
            <person name="Birren B."/>
        </authorList>
    </citation>
    <scope>NUCLEOTIDE SEQUENCE</scope>
    <source>
        <strain evidence="1">Fo47</strain>
    </source>
</reference>
<name>W9JWR2_FUSOX</name>
<reference evidence="1" key="1">
    <citation type="submission" date="2011-06" db="EMBL/GenBank/DDBJ databases">
        <title>The Genome Sequence of Fusarium oxysporum Fo47.</title>
        <authorList>
            <consortium name="The Broad Institute Genome Sequencing Platform"/>
            <person name="Ma L.-J."/>
            <person name="Gale L.R."/>
            <person name="Schwartz D.C."/>
            <person name="Zhou S."/>
            <person name="Corby-Kistler H."/>
            <person name="Young S.K."/>
            <person name="Zeng Q."/>
            <person name="Gargeya S."/>
            <person name="Fitzgerald M."/>
            <person name="Haas B."/>
            <person name="Abouelleil A."/>
            <person name="Alvarado L."/>
            <person name="Arachchi H.M."/>
            <person name="Berlin A."/>
            <person name="Brown A."/>
            <person name="Chapman S.B."/>
            <person name="Chen Z."/>
            <person name="Dunbar C."/>
            <person name="Freedman E."/>
            <person name="Gearin G."/>
            <person name="Gellesch M."/>
            <person name="Goldberg J."/>
            <person name="Griggs A."/>
            <person name="Gujja S."/>
            <person name="Heiman D."/>
            <person name="Howarth C."/>
            <person name="Larson L."/>
            <person name="Lui A."/>
            <person name="MacDonald P.J.P."/>
            <person name="Mehta T."/>
            <person name="Montmayeur A."/>
            <person name="Murphy C."/>
            <person name="Neiman D."/>
            <person name="Pearson M."/>
            <person name="Priest M."/>
            <person name="Roberts A."/>
            <person name="Saif S."/>
            <person name="Shea T."/>
            <person name="Shenoy N."/>
            <person name="Sisk P."/>
            <person name="Stolte C."/>
            <person name="Sykes S."/>
            <person name="Wortman J."/>
            <person name="Nusbaum C."/>
            <person name="Birren B."/>
        </authorList>
    </citation>
    <scope>NUCLEOTIDE SEQUENCE [LARGE SCALE GENOMIC DNA]</scope>
    <source>
        <strain evidence="1">Fo47</strain>
    </source>
</reference>
<gene>
    <name evidence="1" type="ORF">FOZG_10510</name>
</gene>
<dbReference type="AlphaFoldDB" id="W9JWR2"/>